<dbReference type="RefSeq" id="WP_222580423.1">
    <property type="nucleotide sequence ID" value="NZ_JAHVHU010000010.1"/>
</dbReference>
<dbReference type="InterPro" id="IPR001296">
    <property type="entry name" value="Glyco_trans_1"/>
</dbReference>
<dbReference type="CDD" id="cd03801">
    <property type="entry name" value="GT4_PimA-like"/>
    <property type="match status" value="1"/>
</dbReference>
<protein>
    <submittedName>
        <fullName evidence="3">Glycosyltransferase family 4 protein</fullName>
    </submittedName>
</protein>
<comment type="caution">
    <text evidence="3">The sequence shown here is derived from an EMBL/GenBank/DDBJ whole genome shotgun (WGS) entry which is preliminary data.</text>
</comment>
<organism evidence="3 4">
    <name type="scientific">Membranihabitans marinus</name>
    <dbReference type="NCBI Taxonomy" id="1227546"/>
    <lineage>
        <taxon>Bacteria</taxon>
        <taxon>Pseudomonadati</taxon>
        <taxon>Bacteroidota</taxon>
        <taxon>Saprospiria</taxon>
        <taxon>Saprospirales</taxon>
        <taxon>Saprospiraceae</taxon>
        <taxon>Membranihabitans</taxon>
    </lineage>
</organism>
<dbReference type="InterPro" id="IPR050194">
    <property type="entry name" value="Glycosyltransferase_grp1"/>
</dbReference>
<proteinExistence type="predicted"/>
<sequence length="434" mass="48826">MRVLMFGWEFPPHISGGLGTACYGLTKGMLQQDLDIIFVVPKTHGDEEKSKIKLISAEDVAVTVRRQDLKYFKDHFKYIEVSSALVPYMDPEEYKRVHEGDTISKTSEDIIHGNQKLTFSGEYTKDLLGEVSRYALIGSSLGHQEDFDIIHAHDWLAYPAGIAAKKASGKPLAIHVHATEYDRSGENVNPVVHQIEKMGMEAADLVIAVSNLTRNIVINKYGIDPEKVFTVHNAVDFSEGDHMGQVKRNTPEKIVTFLGRITYQKGPEYFIEAAKKVLERVPDVRFVMAGSGDMMNKMVRRVAELNIAMNFHFTGFLKGDDVPMMFRMSDVYVMPSVSEPFGISPLEAMRSSVPVIISKQSGVAEILDHAIKVDFWDVDAIADAIHGILKYPALTYTFKQHGQTEVYTLKWENAAYEVKKLYEQLLNSRNSDTI</sequence>
<reference evidence="3" key="1">
    <citation type="submission" date="2021-06" db="EMBL/GenBank/DDBJ databases">
        <title>44 bacteria genomes isolated from Dapeng, Shenzhen.</title>
        <authorList>
            <person name="Zheng W."/>
            <person name="Yu S."/>
            <person name="Huang Y."/>
        </authorList>
    </citation>
    <scope>NUCLEOTIDE SEQUENCE</scope>
    <source>
        <strain evidence="3">DP5N28-2</strain>
    </source>
</reference>
<dbReference type="GO" id="GO:0016758">
    <property type="term" value="F:hexosyltransferase activity"/>
    <property type="evidence" value="ECO:0007669"/>
    <property type="project" value="TreeGrafter"/>
</dbReference>
<dbReference type="SUPFAM" id="SSF53756">
    <property type="entry name" value="UDP-Glycosyltransferase/glycogen phosphorylase"/>
    <property type="match status" value="1"/>
</dbReference>
<dbReference type="AlphaFoldDB" id="A0A953LAN6"/>
<keyword evidence="4" id="KW-1185">Reference proteome</keyword>
<evidence type="ECO:0000259" key="1">
    <source>
        <dbReference type="Pfam" id="PF00534"/>
    </source>
</evidence>
<evidence type="ECO:0000313" key="3">
    <source>
        <dbReference type="EMBL" id="MBY5958888.1"/>
    </source>
</evidence>
<dbReference type="InterPro" id="IPR028098">
    <property type="entry name" value="Glyco_trans_4-like_N"/>
</dbReference>
<dbReference type="Proteomes" id="UP000753961">
    <property type="component" value="Unassembled WGS sequence"/>
</dbReference>
<feature type="domain" description="Glycosyl transferase family 1" evidence="1">
    <location>
        <begin position="244"/>
        <end position="396"/>
    </location>
</feature>
<dbReference type="Pfam" id="PF00534">
    <property type="entry name" value="Glycos_transf_1"/>
    <property type="match status" value="1"/>
</dbReference>
<gene>
    <name evidence="3" type="ORF">KUV50_12120</name>
</gene>
<dbReference type="PANTHER" id="PTHR45947:SF3">
    <property type="entry name" value="SULFOQUINOVOSYL TRANSFERASE SQD2"/>
    <property type="match status" value="1"/>
</dbReference>
<dbReference type="PANTHER" id="PTHR45947">
    <property type="entry name" value="SULFOQUINOVOSYL TRANSFERASE SQD2"/>
    <property type="match status" value="1"/>
</dbReference>
<name>A0A953LAN6_9BACT</name>
<feature type="domain" description="Glycosyltransferase subfamily 4-like N-terminal" evidence="2">
    <location>
        <begin position="143"/>
        <end position="238"/>
    </location>
</feature>
<dbReference type="EMBL" id="JAHVHU010000010">
    <property type="protein sequence ID" value="MBY5958888.1"/>
    <property type="molecule type" value="Genomic_DNA"/>
</dbReference>
<dbReference type="PROSITE" id="PS51257">
    <property type="entry name" value="PROKAR_LIPOPROTEIN"/>
    <property type="match status" value="1"/>
</dbReference>
<evidence type="ECO:0000259" key="2">
    <source>
        <dbReference type="Pfam" id="PF13439"/>
    </source>
</evidence>
<dbReference type="Pfam" id="PF13439">
    <property type="entry name" value="Glyco_transf_4"/>
    <property type="match status" value="1"/>
</dbReference>
<evidence type="ECO:0000313" key="4">
    <source>
        <dbReference type="Proteomes" id="UP000753961"/>
    </source>
</evidence>
<dbReference type="Gene3D" id="3.40.50.2000">
    <property type="entry name" value="Glycogen Phosphorylase B"/>
    <property type="match status" value="2"/>
</dbReference>
<accession>A0A953LAN6</accession>